<feature type="transmembrane region" description="Helical" evidence="1">
    <location>
        <begin position="21"/>
        <end position="41"/>
    </location>
</feature>
<keyword evidence="1" id="KW-0472">Membrane</keyword>
<evidence type="ECO:0000313" key="4">
    <source>
        <dbReference type="Proteomes" id="UP000320386"/>
    </source>
</evidence>
<feature type="transmembrane region" description="Helical" evidence="1">
    <location>
        <begin position="183"/>
        <end position="201"/>
    </location>
</feature>
<feature type="domain" description="DUF4328" evidence="2">
    <location>
        <begin position="66"/>
        <end position="207"/>
    </location>
</feature>
<organism evidence="3 4">
    <name type="scientific">Mucisphaera calidilacus</name>
    <dbReference type="NCBI Taxonomy" id="2527982"/>
    <lineage>
        <taxon>Bacteria</taxon>
        <taxon>Pseudomonadati</taxon>
        <taxon>Planctomycetota</taxon>
        <taxon>Phycisphaerae</taxon>
        <taxon>Phycisphaerales</taxon>
        <taxon>Phycisphaeraceae</taxon>
        <taxon>Mucisphaera</taxon>
    </lineage>
</organism>
<keyword evidence="1" id="KW-0812">Transmembrane</keyword>
<dbReference type="AlphaFoldDB" id="A0A518BY71"/>
<dbReference type="EMBL" id="CP036280">
    <property type="protein sequence ID" value="QDU71921.1"/>
    <property type="molecule type" value="Genomic_DNA"/>
</dbReference>
<dbReference type="RefSeq" id="WP_145446114.1">
    <property type="nucleotide sequence ID" value="NZ_CP036280.1"/>
</dbReference>
<evidence type="ECO:0000313" key="3">
    <source>
        <dbReference type="EMBL" id="QDU71921.1"/>
    </source>
</evidence>
<reference evidence="3 4" key="1">
    <citation type="submission" date="2019-02" db="EMBL/GenBank/DDBJ databases">
        <title>Deep-cultivation of Planctomycetes and their phenomic and genomic characterization uncovers novel biology.</title>
        <authorList>
            <person name="Wiegand S."/>
            <person name="Jogler M."/>
            <person name="Boedeker C."/>
            <person name="Pinto D."/>
            <person name="Vollmers J."/>
            <person name="Rivas-Marin E."/>
            <person name="Kohn T."/>
            <person name="Peeters S.H."/>
            <person name="Heuer A."/>
            <person name="Rast P."/>
            <person name="Oberbeckmann S."/>
            <person name="Bunk B."/>
            <person name="Jeske O."/>
            <person name="Meyerdierks A."/>
            <person name="Storesund J.E."/>
            <person name="Kallscheuer N."/>
            <person name="Luecker S."/>
            <person name="Lage O.M."/>
            <person name="Pohl T."/>
            <person name="Merkel B.J."/>
            <person name="Hornburger P."/>
            <person name="Mueller R.-W."/>
            <person name="Bruemmer F."/>
            <person name="Labrenz M."/>
            <person name="Spormann A.M."/>
            <person name="Op den Camp H."/>
            <person name="Overmann J."/>
            <person name="Amann R."/>
            <person name="Jetten M.S.M."/>
            <person name="Mascher T."/>
            <person name="Medema M.H."/>
            <person name="Devos D.P."/>
            <person name="Kaster A.-K."/>
            <person name="Ovreas L."/>
            <person name="Rohde M."/>
            <person name="Galperin M.Y."/>
            <person name="Jogler C."/>
        </authorList>
    </citation>
    <scope>NUCLEOTIDE SEQUENCE [LARGE SCALE GENOMIC DNA]</scope>
    <source>
        <strain evidence="3 4">Pan265</strain>
    </source>
</reference>
<feature type="transmembrane region" description="Helical" evidence="1">
    <location>
        <begin position="61"/>
        <end position="86"/>
    </location>
</feature>
<proteinExistence type="predicted"/>
<accession>A0A518BY71</accession>
<keyword evidence="4" id="KW-1185">Reference proteome</keyword>
<feature type="transmembrane region" description="Helical" evidence="1">
    <location>
        <begin position="154"/>
        <end position="171"/>
    </location>
</feature>
<dbReference type="OrthoDB" id="4174975at2"/>
<dbReference type="Proteomes" id="UP000320386">
    <property type="component" value="Chromosome"/>
</dbReference>
<dbReference type="KEGG" id="mcad:Pan265_17800"/>
<keyword evidence="1" id="KW-1133">Transmembrane helix</keyword>
<evidence type="ECO:0000259" key="2">
    <source>
        <dbReference type="Pfam" id="PF14219"/>
    </source>
</evidence>
<sequence length="239" mass="26306">MRTQVYADEYRSPAGLTTWMVVSSVLTYVLLAAVLAVDAYGRSTFSTWDDDSMEFVSDAEATVGLLLGVSALGFLAALVVSAVTYFRWLYRMIKNSRALGVRGVQATPHGAWLWHLVPFANLVMPFRVMKQIGLSVEPGVGDIDHLSDRTPADVTSWWAFFLLGGIAGRVADGMMTTNVTMGTWLSAVSFGLGVVALVYLIRIARRFAWMMDEKASEVFAAMEEHASIEASHYSKYRGL</sequence>
<name>A0A518BY71_9BACT</name>
<dbReference type="InterPro" id="IPR025565">
    <property type="entry name" value="DUF4328"/>
</dbReference>
<gene>
    <name evidence="3" type="ORF">Pan265_17800</name>
</gene>
<evidence type="ECO:0000256" key="1">
    <source>
        <dbReference type="SAM" id="Phobius"/>
    </source>
</evidence>
<protein>
    <recommendedName>
        <fullName evidence="2">DUF4328 domain-containing protein</fullName>
    </recommendedName>
</protein>
<dbReference type="Pfam" id="PF14219">
    <property type="entry name" value="DUF4328"/>
    <property type="match status" value="1"/>
</dbReference>